<evidence type="ECO:0000313" key="7">
    <source>
        <dbReference type="EnsemblMetazoa" id="LLOJ003281-PA"/>
    </source>
</evidence>
<dbReference type="Pfam" id="PF13639">
    <property type="entry name" value="zf-RING_2"/>
    <property type="match status" value="1"/>
</dbReference>
<evidence type="ECO:0000256" key="2">
    <source>
        <dbReference type="ARBA" id="ARBA00022833"/>
    </source>
</evidence>
<dbReference type="PANTHER" id="PTHR46569">
    <property type="entry name" value="E3 UBIQUITIN-PROTEIN LIGASE TRAIP"/>
    <property type="match status" value="1"/>
</dbReference>
<dbReference type="EnsemblMetazoa" id="LLOJ003281-RA">
    <property type="protein sequence ID" value="LLOJ003281-PA"/>
    <property type="gene ID" value="LLOJ003281"/>
</dbReference>
<dbReference type="VEuPathDB" id="VectorBase:LLONM1_002907"/>
<dbReference type="PANTHER" id="PTHR46569:SF1">
    <property type="entry name" value="E3 UBIQUITIN-PROTEIN LIGASE RFWD3-RELATED"/>
    <property type="match status" value="1"/>
</dbReference>
<dbReference type="Proteomes" id="UP000092461">
    <property type="component" value="Unassembled WGS sequence"/>
</dbReference>
<evidence type="ECO:0000256" key="4">
    <source>
        <dbReference type="SAM" id="Coils"/>
    </source>
</evidence>
<dbReference type="Gene3D" id="3.30.40.10">
    <property type="entry name" value="Zinc/RING finger domain, C3HC4 (zinc finger)"/>
    <property type="match status" value="1"/>
</dbReference>
<dbReference type="EMBL" id="AJWK01010556">
    <property type="status" value="NOT_ANNOTATED_CDS"/>
    <property type="molecule type" value="Genomic_DNA"/>
</dbReference>
<proteinExistence type="predicted"/>
<dbReference type="AlphaFoldDB" id="A0A1B0GI05"/>
<evidence type="ECO:0000313" key="8">
    <source>
        <dbReference type="Proteomes" id="UP000092461"/>
    </source>
</evidence>
<dbReference type="GO" id="GO:0005634">
    <property type="term" value="C:nucleus"/>
    <property type="evidence" value="ECO:0007669"/>
    <property type="project" value="TreeGrafter"/>
</dbReference>
<accession>A0A1B0GI05</accession>
<keyword evidence="4" id="KW-0175">Coiled coil</keyword>
<dbReference type="VEuPathDB" id="VectorBase:LLOJ003281"/>
<keyword evidence="1 3" id="KW-0863">Zinc-finger</keyword>
<evidence type="ECO:0000259" key="5">
    <source>
        <dbReference type="PROSITE" id="PS50089"/>
    </source>
</evidence>
<protein>
    <submittedName>
        <fullName evidence="6">Putative e3 ubiquitin-protein ligase traip-like linepithema humile</fullName>
    </submittedName>
</protein>
<organism evidence="7 8">
    <name type="scientific">Lutzomyia longipalpis</name>
    <name type="common">Sand fly</name>
    <dbReference type="NCBI Taxonomy" id="7200"/>
    <lineage>
        <taxon>Eukaryota</taxon>
        <taxon>Metazoa</taxon>
        <taxon>Ecdysozoa</taxon>
        <taxon>Arthropoda</taxon>
        <taxon>Hexapoda</taxon>
        <taxon>Insecta</taxon>
        <taxon>Pterygota</taxon>
        <taxon>Neoptera</taxon>
        <taxon>Endopterygota</taxon>
        <taxon>Diptera</taxon>
        <taxon>Nematocera</taxon>
        <taxon>Psychodoidea</taxon>
        <taxon>Psychodidae</taxon>
        <taxon>Lutzomyia</taxon>
        <taxon>Lutzomyia</taxon>
    </lineage>
</organism>
<keyword evidence="2" id="KW-0862">Zinc</keyword>
<dbReference type="SUPFAM" id="SSF57850">
    <property type="entry name" value="RING/U-box"/>
    <property type="match status" value="1"/>
</dbReference>
<feature type="domain" description="RING-type" evidence="5">
    <location>
        <begin position="5"/>
        <end position="46"/>
    </location>
</feature>
<dbReference type="InterPro" id="IPR052639">
    <property type="entry name" value="TRAIP_ubiq-protein_ligase"/>
</dbReference>
<reference evidence="6" key="2">
    <citation type="journal article" date="2020" name="BMC">
        <title>Leishmania infection induces a limited differential gene expression in the sand fly midgut.</title>
        <authorList>
            <person name="Coutinho-Abreu I.V."/>
            <person name="Serafim T.D."/>
            <person name="Meneses C."/>
            <person name="Kamhawi S."/>
            <person name="Oliveira F."/>
            <person name="Valenzuela J.G."/>
        </authorList>
    </citation>
    <scope>NUCLEOTIDE SEQUENCE</scope>
    <source>
        <strain evidence="6">Jacobina</strain>
        <tissue evidence="6">Midgut</tissue>
    </source>
</reference>
<dbReference type="EMBL" id="AJWK01010557">
    <property type="status" value="NOT_ANNOTATED_CDS"/>
    <property type="molecule type" value="Genomic_DNA"/>
</dbReference>
<dbReference type="EMBL" id="GITU01002691">
    <property type="protein sequence ID" value="MBC1171394.1"/>
    <property type="molecule type" value="Transcribed_RNA"/>
</dbReference>
<reference evidence="7" key="3">
    <citation type="submission" date="2020-05" db="UniProtKB">
        <authorList>
            <consortium name="EnsemblMetazoa"/>
        </authorList>
    </citation>
    <scope>IDENTIFICATION</scope>
    <source>
        <strain evidence="7">Jacobina</strain>
    </source>
</reference>
<evidence type="ECO:0000313" key="6">
    <source>
        <dbReference type="EMBL" id="MBC1171394.1"/>
    </source>
</evidence>
<dbReference type="PROSITE" id="PS50089">
    <property type="entry name" value="ZF_RING_2"/>
    <property type="match status" value="1"/>
</dbReference>
<dbReference type="GO" id="GO:0031297">
    <property type="term" value="P:replication fork processing"/>
    <property type="evidence" value="ECO:0007669"/>
    <property type="project" value="TreeGrafter"/>
</dbReference>
<dbReference type="SMART" id="SM00184">
    <property type="entry name" value="RING"/>
    <property type="match status" value="1"/>
</dbReference>
<dbReference type="GO" id="GO:0090734">
    <property type="term" value="C:site of DNA damage"/>
    <property type="evidence" value="ECO:0007669"/>
    <property type="project" value="TreeGrafter"/>
</dbReference>
<evidence type="ECO:0000256" key="1">
    <source>
        <dbReference type="ARBA" id="ARBA00022771"/>
    </source>
</evidence>
<dbReference type="InterPro" id="IPR013083">
    <property type="entry name" value="Znf_RING/FYVE/PHD"/>
</dbReference>
<dbReference type="GO" id="GO:0016567">
    <property type="term" value="P:protein ubiquitination"/>
    <property type="evidence" value="ECO:0007669"/>
    <property type="project" value="TreeGrafter"/>
</dbReference>
<dbReference type="InterPro" id="IPR001841">
    <property type="entry name" value="Znf_RING"/>
</dbReference>
<dbReference type="VEuPathDB" id="VectorBase:LLONM1_001352"/>
<reference evidence="8" key="1">
    <citation type="submission" date="2012-05" db="EMBL/GenBank/DDBJ databases">
        <title>Whole Genome Assembly of Lutzomyia longipalpis.</title>
        <authorList>
            <person name="Richards S."/>
            <person name="Qu C."/>
            <person name="Dillon R."/>
            <person name="Worley K."/>
            <person name="Scherer S."/>
            <person name="Batterton M."/>
            <person name="Taylor A."/>
            <person name="Hawes A."/>
            <person name="Hernandez B."/>
            <person name="Kovar C."/>
            <person name="Mandapat C."/>
            <person name="Pham C."/>
            <person name="Qu C."/>
            <person name="Jing C."/>
            <person name="Bess C."/>
            <person name="Bandaranaike D."/>
            <person name="Ngo D."/>
            <person name="Ongeri F."/>
            <person name="Arias F."/>
            <person name="Lara F."/>
            <person name="Weissenberger G."/>
            <person name="Kamau G."/>
            <person name="Han H."/>
            <person name="Shen H."/>
            <person name="Dinh H."/>
            <person name="Khalil I."/>
            <person name="Jones J."/>
            <person name="Shafer J."/>
            <person name="Jayaseelan J."/>
            <person name="Quiroz J."/>
            <person name="Blankenburg K."/>
            <person name="Nguyen L."/>
            <person name="Jackson L."/>
            <person name="Francisco L."/>
            <person name="Tang L.-Y."/>
            <person name="Pu L.-L."/>
            <person name="Perales L."/>
            <person name="Lorensuhewa L."/>
            <person name="Munidasa M."/>
            <person name="Coyle M."/>
            <person name="Taylor M."/>
            <person name="Puazo M."/>
            <person name="Firestine M."/>
            <person name="Scheel M."/>
            <person name="Javaid M."/>
            <person name="Wang M."/>
            <person name="Li M."/>
            <person name="Tabassum N."/>
            <person name="Saada N."/>
            <person name="Osuji N."/>
            <person name="Aqrawi P."/>
            <person name="Fu Q."/>
            <person name="Thornton R."/>
            <person name="Raj R."/>
            <person name="Goodspeed R."/>
            <person name="Mata R."/>
            <person name="Najjar R."/>
            <person name="Gubbala S."/>
            <person name="Lee S."/>
            <person name="Denson S."/>
            <person name="Patil S."/>
            <person name="Macmil S."/>
            <person name="Qi S."/>
            <person name="Matskevitch T."/>
            <person name="Palculict T."/>
            <person name="Mathew T."/>
            <person name="Vee V."/>
            <person name="Velamala V."/>
            <person name="Korchina V."/>
            <person name="Cai W."/>
            <person name="Liu W."/>
            <person name="Dai W."/>
            <person name="Zou X."/>
            <person name="Zhu Y."/>
            <person name="Zhang Y."/>
            <person name="Wu Y.-Q."/>
            <person name="Xin Y."/>
            <person name="Nazarath L."/>
            <person name="Kovar C."/>
            <person name="Han Y."/>
            <person name="Muzny D."/>
            <person name="Gibbs R."/>
        </authorList>
    </citation>
    <scope>NUCLEOTIDE SEQUENCE [LARGE SCALE GENOMIC DNA]</scope>
    <source>
        <strain evidence="8">Jacobina</strain>
    </source>
</reference>
<name>A0A1B0GI05_LUTLO</name>
<keyword evidence="8" id="KW-1185">Reference proteome</keyword>
<dbReference type="GO" id="GO:0061630">
    <property type="term" value="F:ubiquitin protein ligase activity"/>
    <property type="evidence" value="ECO:0007669"/>
    <property type="project" value="TreeGrafter"/>
</dbReference>
<keyword evidence="1 3" id="KW-0479">Metal-binding</keyword>
<evidence type="ECO:0000256" key="3">
    <source>
        <dbReference type="PROSITE-ProRule" id="PRU00175"/>
    </source>
</evidence>
<sequence>MNVICSICTESLRPNVDFSANSCGHSFHSQCIQQWIQRNPTCPQCRKVCTKKHLCRLFLTMTEQQRAMQQDDVMRQKEKELKDQKTQWAVLNQKYQNKVKAHEQTIHEVQILRSDKQKSSKIISNLENRLTEVNSIIANNCQMKEEVRTLRTSKENSEQEKQKFSNTTIESLRLNFKEKLKKLRQWQEEQEKTLIEKQCKQRKLLAQEQDKLYKMLGHSQSPDAGSSEKGGIDGEFIERLSGENMMSALIAKSRQEVQKRSPINKKPFLKRGEGLTSRFRVHPDHFNLKNIPKCKNPPGKRKMKLTNLQQTEVAEDVQEVLDDSQKPPADGEVSANILDPQCWKKLLEAMNLNPDNASRLFQEFAKFTLNNSTESSSSKKSCDLDNLSLFELLEEKLQNSSLSSNSSTVRRL</sequence>
<feature type="coiled-coil region" evidence="4">
    <location>
        <begin position="74"/>
        <end position="112"/>
    </location>
</feature>
<dbReference type="GO" id="GO:0008270">
    <property type="term" value="F:zinc ion binding"/>
    <property type="evidence" value="ECO:0007669"/>
    <property type="project" value="UniProtKB-KW"/>
</dbReference>